<evidence type="ECO:0000256" key="2">
    <source>
        <dbReference type="ARBA" id="ARBA00012438"/>
    </source>
</evidence>
<dbReference type="EC" id="2.7.13.3" evidence="2"/>
<evidence type="ECO:0000256" key="4">
    <source>
        <dbReference type="ARBA" id="ARBA00022679"/>
    </source>
</evidence>
<keyword evidence="6" id="KW-0175">Coiled coil</keyword>
<dbReference type="Proteomes" id="UP000014977">
    <property type="component" value="Unassembled WGS sequence"/>
</dbReference>
<dbReference type="PROSITE" id="PS50109">
    <property type="entry name" value="HIS_KIN"/>
    <property type="match status" value="1"/>
</dbReference>
<protein>
    <recommendedName>
        <fullName evidence="2">histidine kinase</fullName>
        <ecNumber evidence="2">2.7.13.3</ecNumber>
    </recommendedName>
</protein>
<dbReference type="eggNOG" id="COG4936">
    <property type="taxonomic scope" value="Bacteria"/>
</dbReference>
<dbReference type="InterPro" id="IPR005467">
    <property type="entry name" value="His_kinase_dom"/>
</dbReference>
<dbReference type="AlphaFoldDB" id="S7TFS6"/>
<dbReference type="SUPFAM" id="SSF55874">
    <property type="entry name" value="ATPase domain of HSP90 chaperone/DNA topoisomerase II/histidine kinase"/>
    <property type="match status" value="1"/>
</dbReference>
<dbReference type="Pfam" id="PF07730">
    <property type="entry name" value="HisKA_3"/>
    <property type="match status" value="1"/>
</dbReference>
<evidence type="ECO:0000259" key="7">
    <source>
        <dbReference type="PROSITE" id="PS50109"/>
    </source>
</evidence>
<dbReference type="GO" id="GO:0000155">
    <property type="term" value="F:phosphorelay sensor kinase activity"/>
    <property type="evidence" value="ECO:0007669"/>
    <property type="project" value="InterPro"/>
</dbReference>
<feature type="domain" description="PAC" evidence="8">
    <location>
        <begin position="254"/>
        <end position="310"/>
    </location>
</feature>
<accession>S7TFS6</accession>
<dbReference type="eggNOG" id="COG2202">
    <property type="taxonomic scope" value="Bacteria"/>
</dbReference>
<dbReference type="InterPro" id="IPR036890">
    <property type="entry name" value="HATPase_C_sf"/>
</dbReference>
<evidence type="ECO:0000256" key="3">
    <source>
        <dbReference type="ARBA" id="ARBA00022553"/>
    </source>
</evidence>
<dbReference type="GO" id="GO:0046983">
    <property type="term" value="F:protein dimerization activity"/>
    <property type="evidence" value="ECO:0007669"/>
    <property type="project" value="InterPro"/>
</dbReference>
<comment type="caution">
    <text evidence="9">The sequence shown here is derived from an EMBL/GenBank/DDBJ whole genome shotgun (WGS) entry which is preliminary data.</text>
</comment>
<keyword evidence="3" id="KW-0597">Phosphoprotein</keyword>
<dbReference type="Pfam" id="PF08447">
    <property type="entry name" value="PAS_3"/>
    <property type="match status" value="2"/>
</dbReference>
<evidence type="ECO:0000259" key="8">
    <source>
        <dbReference type="PROSITE" id="PS50113"/>
    </source>
</evidence>
<dbReference type="PANTHER" id="PTHR43304">
    <property type="entry name" value="PHYTOCHROME-LIKE PROTEIN CPH1"/>
    <property type="match status" value="1"/>
</dbReference>
<dbReference type="GO" id="GO:0016020">
    <property type="term" value="C:membrane"/>
    <property type="evidence" value="ECO:0007669"/>
    <property type="project" value="InterPro"/>
</dbReference>
<dbReference type="eggNOG" id="COG4585">
    <property type="taxonomic scope" value="Bacteria"/>
</dbReference>
<dbReference type="CDD" id="cd00130">
    <property type="entry name" value="PAS"/>
    <property type="match status" value="2"/>
</dbReference>
<evidence type="ECO:0000256" key="5">
    <source>
        <dbReference type="ARBA" id="ARBA00022777"/>
    </source>
</evidence>
<organism evidence="9 10">
    <name type="scientific">Desulfococcus multivorans DSM 2059</name>
    <dbReference type="NCBI Taxonomy" id="1121405"/>
    <lineage>
        <taxon>Bacteria</taxon>
        <taxon>Pseudomonadati</taxon>
        <taxon>Thermodesulfobacteriota</taxon>
        <taxon>Desulfobacteria</taxon>
        <taxon>Desulfobacterales</taxon>
        <taxon>Desulfococcaceae</taxon>
        <taxon>Desulfococcus</taxon>
    </lineage>
</organism>
<evidence type="ECO:0000256" key="1">
    <source>
        <dbReference type="ARBA" id="ARBA00000085"/>
    </source>
</evidence>
<dbReference type="PANTHER" id="PTHR43304:SF1">
    <property type="entry name" value="PAC DOMAIN-CONTAINING PROTEIN"/>
    <property type="match status" value="1"/>
</dbReference>
<dbReference type="Gene3D" id="1.20.5.1930">
    <property type="match status" value="1"/>
</dbReference>
<feature type="domain" description="PAC" evidence="8">
    <location>
        <begin position="387"/>
        <end position="440"/>
    </location>
</feature>
<dbReference type="Pfam" id="PF10114">
    <property type="entry name" value="PocR"/>
    <property type="match status" value="1"/>
</dbReference>
<dbReference type="Gene3D" id="3.30.565.10">
    <property type="entry name" value="Histidine kinase-like ATPase, C-terminal domain"/>
    <property type="match status" value="1"/>
</dbReference>
<dbReference type="Gene3D" id="2.10.70.100">
    <property type="match status" value="1"/>
</dbReference>
<dbReference type="InterPro" id="IPR011712">
    <property type="entry name" value="Sig_transdc_His_kin_sub3_dim/P"/>
</dbReference>
<dbReference type="InterPro" id="IPR052162">
    <property type="entry name" value="Sensor_kinase/Photoreceptor"/>
</dbReference>
<dbReference type="SMART" id="SM00086">
    <property type="entry name" value="PAC"/>
    <property type="match status" value="2"/>
</dbReference>
<dbReference type="SUPFAM" id="SSF55785">
    <property type="entry name" value="PYP-like sensor domain (PAS domain)"/>
    <property type="match status" value="2"/>
</dbReference>
<dbReference type="STRING" id="897.B2D07_16615"/>
<reference evidence="9 10" key="1">
    <citation type="journal article" date="2013" name="Genome Announc.">
        <title>Draft genome sequences for three mercury-methylating, sulfate-reducing bacteria.</title>
        <authorList>
            <person name="Brown S.D."/>
            <person name="Hurt R.A.Jr."/>
            <person name="Gilmour C.C."/>
            <person name="Elias D.A."/>
        </authorList>
    </citation>
    <scope>NUCLEOTIDE SEQUENCE [LARGE SCALE GENOMIC DNA]</scope>
    <source>
        <strain evidence="9 10">DSM 2059</strain>
    </source>
</reference>
<dbReference type="NCBIfam" id="TIGR00229">
    <property type="entry name" value="sensory_box"/>
    <property type="match status" value="1"/>
</dbReference>
<dbReference type="InterPro" id="IPR013655">
    <property type="entry name" value="PAS_fold_3"/>
</dbReference>
<dbReference type="OrthoDB" id="5421017at2"/>
<feature type="coiled-coil region" evidence="6">
    <location>
        <begin position="431"/>
        <end position="476"/>
    </location>
</feature>
<keyword evidence="4" id="KW-0808">Transferase</keyword>
<dbReference type="InterPro" id="IPR000700">
    <property type="entry name" value="PAS-assoc_C"/>
</dbReference>
<evidence type="ECO:0000313" key="10">
    <source>
        <dbReference type="Proteomes" id="UP000014977"/>
    </source>
</evidence>
<dbReference type="CDD" id="cd16917">
    <property type="entry name" value="HATPase_UhpB-NarQ-NarX-like"/>
    <property type="match status" value="1"/>
</dbReference>
<dbReference type="RefSeq" id="WP_020877898.1">
    <property type="nucleotide sequence ID" value="NZ_ATHJ01000105.1"/>
</dbReference>
<dbReference type="InterPro" id="IPR000014">
    <property type="entry name" value="PAS"/>
</dbReference>
<dbReference type="Pfam" id="PF02518">
    <property type="entry name" value="HATPase_c"/>
    <property type="match status" value="1"/>
</dbReference>
<keyword evidence="10" id="KW-1185">Reference proteome</keyword>
<name>S7TFS6_DESML</name>
<comment type="catalytic activity">
    <reaction evidence="1">
        <text>ATP + protein L-histidine = ADP + protein N-phospho-L-histidine.</text>
        <dbReference type="EC" id="2.7.13.3"/>
    </reaction>
</comment>
<gene>
    <name evidence="9" type="ORF">dsmv_0787</name>
</gene>
<dbReference type="InterPro" id="IPR001610">
    <property type="entry name" value="PAC"/>
</dbReference>
<evidence type="ECO:0000256" key="6">
    <source>
        <dbReference type="SAM" id="Coils"/>
    </source>
</evidence>
<dbReference type="InterPro" id="IPR035965">
    <property type="entry name" value="PAS-like_dom_sf"/>
</dbReference>
<dbReference type="EMBL" id="ATHJ01000105">
    <property type="protein sequence ID" value="EPR36082.1"/>
    <property type="molecule type" value="Genomic_DNA"/>
</dbReference>
<dbReference type="InterPro" id="IPR018771">
    <property type="entry name" value="PocR_dom"/>
</dbReference>
<dbReference type="InterPro" id="IPR003594">
    <property type="entry name" value="HATPase_dom"/>
</dbReference>
<keyword evidence="5 9" id="KW-0418">Kinase</keyword>
<dbReference type="Gene3D" id="3.30.450.20">
    <property type="entry name" value="PAS domain"/>
    <property type="match status" value="2"/>
</dbReference>
<feature type="domain" description="Histidine kinase" evidence="7">
    <location>
        <begin position="585"/>
        <end position="678"/>
    </location>
</feature>
<dbReference type="PROSITE" id="PS50113">
    <property type="entry name" value="PAC"/>
    <property type="match status" value="2"/>
</dbReference>
<sequence length="680" mass="78358">MKTYRISDLLDLSAVQKMAEAHYRATGMPVGIVDALDDAILVSTAWQDICSKFHRVHPEALKKCQASEKYIKEHLVESGACRYKCQNGLWNIALPISVAERHLATLFLGQFFYEGEIAEREIFIRQAREFGFDLDDYLAALDRVRILTNQEVDNIIEYNKGLVAFITDIAERSLAKLEADEAVLKQQYFLQKAQEIGQIATFELDLKTCEMTWTDELYRIFGLPVDMPITYEKILNCVHPDDRKYVEICPDAPFAAEILNIEYRIVVDGSLKWIKRKAEFKLDEKDEITGVIGVVQDITERKLTEEALAESGKRLRLSLAGSGASFWEWRPENNYIYFDDYWWKMMGYAPGNRIFNFEVLKKSVHPDSKPLFKKTLQKYIEGSIPRYEMEYRIKTPAGEWKWIWVAGECMEWDKNKRPLRFIGIQRDITPKKQAEEEIRSLNETLEERVARRTAELEERRRQIQRLALELSEVENRERQHIATILHDDFQQELAYIKIEVSLMARDNADRKVGQKLSYLESLIGECIEKSRNLSYELNPPGLRRGGLPMALEILGQDMEDNYGLKVRVRTRDGLEPISLTHASVLHRSARELLFNVVKHAGTTSAFMDVGCRNGMIYIRVKDFGRGFDYDAVRSREGRGVGFGLYQLTERITFLGGTVNIRTGPGKGCCVVLKVPRDGNV</sequence>
<evidence type="ECO:0000313" key="9">
    <source>
        <dbReference type="EMBL" id="EPR36082.1"/>
    </source>
</evidence>
<proteinExistence type="predicted"/>